<evidence type="ECO:0000256" key="7">
    <source>
        <dbReference type="SAM" id="Phobius"/>
    </source>
</evidence>
<feature type="transmembrane region" description="Helical" evidence="7">
    <location>
        <begin position="122"/>
        <end position="143"/>
    </location>
</feature>
<feature type="transmembrane region" description="Helical" evidence="7">
    <location>
        <begin position="155"/>
        <end position="176"/>
    </location>
</feature>
<keyword evidence="4 7" id="KW-0812">Transmembrane</keyword>
<feature type="transmembrane region" description="Helical" evidence="7">
    <location>
        <begin position="34"/>
        <end position="54"/>
    </location>
</feature>
<evidence type="ECO:0000256" key="1">
    <source>
        <dbReference type="ARBA" id="ARBA00004141"/>
    </source>
</evidence>
<name>A0A239HZF2_9RHOB</name>
<dbReference type="GO" id="GO:0055085">
    <property type="term" value="P:transmembrane transport"/>
    <property type="evidence" value="ECO:0007669"/>
    <property type="project" value="InterPro"/>
</dbReference>
<dbReference type="RefSeq" id="WP_089233211.1">
    <property type="nucleotide sequence ID" value="NZ_FZOY01000004.1"/>
</dbReference>
<feature type="transmembrane region" description="Helical" evidence="7">
    <location>
        <begin position="98"/>
        <end position="116"/>
    </location>
</feature>
<feature type="transmembrane region" description="Helical" evidence="7">
    <location>
        <begin position="182"/>
        <end position="202"/>
    </location>
</feature>
<evidence type="ECO:0000256" key="2">
    <source>
        <dbReference type="ARBA" id="ARBA00022448"/>
    </source>
</evidence>
<evidence type="ECO:0000256" key="6">
    <source>
        <dbReference type="ARBA" id="ARBA00023136"/>
    </source>
</evidence>
<keyword evidence="5 7" id="KW-1133">Transmembrane helix</keyword>
<keyword evidence="2" id="KW-0813">Transport</keyword>
<proteinExistence type="predicted"/>
<dbReference type="EMBL" id="FZOY01000004">
    <property type="protein sequence ID" value="SNS86750.1"/>
    <property type="molecule type" value="Genomic_DNA"/>
</dbReference>
<sequence length="322" mass="33878">MMTQMMDILGPIMVITAIGFLLGRSSIGFETRTLSTVVILVATPALIFNTLTSLDITPETIGTMSSAALLCIAISGALGLLVLVMARSSVRSFLPPIMLPNSGNMGLPLVLLAFGPEGLQLGVAYFFVVSVVQHSVGLSIYAGGLQLATIARQPLLYSVAAVLLVTWTDMPVPNIVMVTTEMLSGMMIPAMLLLLGTSLATLKVTDLRPALLIAVSRLGLGILSAVFVIAFLDLDGLTAGVVFLLATMPTAIVNYVYAERFQHNPRQVAGSVVTSTLVTFVCLPLLVWTALGISERGSGADAQLSQAMTRTETSLGATYTND</sequence>
<feature type="transmembrane region" description="Helical" evidence="7">
    <location>
        <begin position="209"/>
        <end position="231"/>
    </location>
</feature>
<dbReference type="GO" id="GO:0016020">
    <property type="term" value="C:membrane"/>
    <property type="evidence" value="ECO:0007669"/>
    <property type="project" value="UniProtKB-SubCell"/>
</dbReference>
<dbReference type="InterPro" id="IPR004776">
    <property type="entry name" value="Mem_transp_PIN-like"/>
</dbReference>
<dbReference type="PANTHER" id="PTHR36838">
    <property type="entry name" value="AUXIN EFFLUX CARRIER FAMILY PROTEIN"/>
    <property type="match status" value="1"/>
</dbReference>
<feature type="transmembrane region" description="Helical" evidence="7">
    <location>
        <begin position="269"/>
        <end position="291"/>
    </location>
</feature>
<dbReference type="PANTHER" id="PTHR36838:SF1">
    <property type="entry name" value="SLR1864 PROTEIN"/>
    <property type="match status" value="1"/>
</dbReference>
<evidence type="ECO:0000313" key="8">
    <source>
        <dbReference type="EMBL" id="SNS86750.1"/>
    </source>
</evidence>
<feature type="transmembrane region" description="Helical" evidence="7">
    <location>
        <begin position="237"/>
        <end position="257"/>
    </location>
</feature>
<keyword evidence="6 7" id="KW-0472">Membrane</keyword>
<feature type="transmembrane region" description="Helical" evidence="7">
    <location>
        <begin position="66"/>
        <end position="86"/>
    </location>
</feature>
<evidence type="ECO:0000256" key="3">
    <source>
        <dbReference type="ARBA" id="ARBA00022475"/>
    </source>
</evidence>
<accession>A0A239HZF2</accession>
<dbReference type="Proteomes" id="UP000198426">
    <property type="component" value="Unassembled WGS sequence"/>
</dbReference>
<evidence type="ECO:0008006" key="10">
    <source>
        <dbReference type="Google" id="ProtNLM"/>
    </source>
</evidence>
<protein>
    <recommendedName>
        <fullName evidence="10">Membrane transport protein</fullName>
    </recommendedName>
</protein>
<evidence type="ECO:0000256" key="4">
    <source>
        <dbReference type="ARBA" id="ARBA00022692"/>
    </source>
</evidence>
<comment type="subcellular location">
    <subcellularLocation>
        <location evidence="1">Membrane</location>
        <topology evidence="1">Multi-pass membrane protein</topology>
    </subcellularLocation>
</comment>
<evidence type="ECO:0000313" key="9">
    <source>
        <dbReference type="Proteomes" id="UP000198426"/>
    </source>
</evidence>
<dbReference type="OrthoDB" id="3238001at2"/>
<reference evidence="8 9" key="1">
    <citation type="submission" date="2017-06" db="EMBL/GenBank/DDBJ databases">
        <authorList>
            <person name="Kim H.J."/>
            <person name="Triplett B.A."/>
        </authorList>
    </citation>
    <scope>NUCLEOTIDE SEQUENCE [LARGE SCALE GENOMIC DNA]</scope>
    <source>
        <strain evidence="8 9">DSM 29339</strain>
    </source>
</reference>
<keyword evidence="9" id="KW-1185">Reference proteome</keyword>
<dbReference type="AlphaFoldDB" id="A0A239HZF2"/>
<keyword evidence="3" id="KW-1003">Cell membrane</keyword>
<evidence type="ECO:0000256" key="5">
    <source>
        <dbReference type="ARBA" id="ARBA00022989"/>
    </source>
</evidence>
<dbReference type="Pfam" id="PF03547">
    <property type="entry name" value="Mem_trans"/>
    <property type="match status" value="2"/>
</dbReference>
<feature type="transmembrane region" description="Helical" evidence="7">
    <location>
        <begin position="6"/>
        <end position="22"/>
    </location>
</feature>
<gene>
    <name evidence="8" type="ORF">SAMN05421757_104116</name>
</gene>
<organism evidence="8 9">
    <name type="scientific">Tropicimonas sediminicola</name>
    <dbReference type="NCBI Taxonomy" id="1031541"/>
    <lineage>
        <taxon>Bacteria</taxon>
        <taxon>Pseudomonadati</taxon>
        <taxon>Pseudomonadota</taxon>
        <taxon>Alphaproteobacteria</taxon>
        <taxon>Rhodobacterales</taxon>
        <taxon>Roseobacteraceae</taxon>
        <taxon>Tropicimonas</taxon>
    </lineage>
</organism>